<feature type="domain" description="PNPLA" evidence="5">
    <location>
        <begin position="9"/>
        <end position="216"/>
    </location>
</feature>
<name>A0A037ZK48_9RHOB</name>
<evidence type="ECO:0000259" key="5">
    <source>
        <dbReference type="PROSITE" id="PS51635"/>
    </source>
</evidence>
<accession>A0A037ZK48</accession>
<evidence type="ECO:0000256" key="2">
    <source>
        <dbReference type="ARBA" id="ARBA00022963"/>
    </source>
</evidence>
<dbReference type="PROSITE" id="PS51635">
    <property type="entry name" value="PNPLA"/>
    <property type="match status" value="1"/>
</dbReference>
<dbReference type="InterPro" id="IPR016035">
    <property type="entry name" value="Acyl_Trfase/lysoPLipase"/>
</dbReference>
<evidence type="ECO:0000313" key="6">
    <source>
        <dbReference type="EMBL" id="KAJ56810.1"/>
    </source>
</evidence>
<dbReference type="InterPro" id="IPR050301">
    <property type="entry name" value="NTE"/>
</dbReference>
<feature type="short sequence motif" description="DGA/G" evidence="4">
    <location>
        <begin position="203"/>
        <end position="205"/>
    </location>
</feature>
<keyword evidence="7" id="KW-1185">Reference proteome</keyword>
<feature type="active site" description="Proton acceptor" evidence="4">
    <location>
        <position position="203"/>
    </location>
</feature>
<reference evidence="6 7" key="1">
    <citation type="submission" date="2014-03" db="EMBL/GenBank/DDBJ databases">
        <title>Draft Genome Sequence of Actibacterium mucosum KCTC 23349, a Marine Alphaproteobacterium with Complex Ionic Requirements Isolated from Mediterranean Seawater at Malvarrosa Beach, Valencia, Spain.</title>
        <authorList>
            <person name="Arahal D.R."/>
            <person name="Shao Z."/>
            <person name="Lai Q."/>
            <person name="Pujalte M.J."/>
        </authorList>
    </citation>
    <scope>NUCLEOTIDE SEQUENCE [LARGE SCALE GENOMIC DNA]</scope>
    <source>
        <strain evidence="6 7">KCTC 23349</strain>
    </source>
</reference>
<evidence type="ECO:0000256" key="1">
    <source>
        <dbReference type="ARBA" id="ARBA00022801"/>
    </source>
</evidence>
<dbReference type="STRING" id="1454373.ACMU_07680"/>
<feature type="active site" description="Nucleophile" evidence="4">
    <location>
        <position position="43"/>
    </location>
</feature>
<dbReference type="EMBL" id="JFKE01000002">
    <property type="protein sequence ID" value="KAJ56810.1"/>
    <property type="molecule type" value="Genomic_DNA"/>
</dbReference>
<dbReference type="InterPro" id="IPR002641">
    <property type="entry name" value="PNPLA_dom"/>
</dbReference>
<gene>
    <name evidence="6" type="ORF">ACMU_07680</name>
</gene>
<keyword evidence="2 4" id="KW-0442">Lipid degradation</keyword>
<evidence type="ECO:0000313" key="7">
    <source>
        <dbReference type="Proteomes" id="UP000026249"/>
    </source>
</evidence>
<proteinExistence type="predicted"/>
<evidence type="ECO:0000256" key="4">
    <source>
        <dbReference type="PROSITE-ProRule" id="PRU01161"/>
    </source>
</evidence>
<organism evidence="6 7">
    <name type="scientific">Actibacterium mucosum KCTC 23349</name>
    <dbReference type="NCBI Taxonomy" id="1454373"/>
    <lineage>
        <taxon>Bacteria</taxon>
        <taxon>Pseudomonadati</taxon>
        <taxon>Pseudomonadota</taxon>
        <taxon>Alphaproteobacteria</taxon>
        <taxon>Rhodobacterales</taxon>
        <taxon>Roseobacteraceae</taxon>
        <taxon>Actibacterium</taxon>
    </lineage>
</organism>
<dbReference type="Proteomes" id="UP000026249">
    <property type="component" value="Unassembled WGS sequence"/>
</dbReference>
<feature type="short sequence motif" description="GXGXXG" evidence="4">
    <location>
        <begin position="13"/>
        <end position="18"/>
    </location>
</feature>
<dbReference type="AlphaFoldDB" id="A0A037ZK48"/>
<dbReference type="PANTHER" id="PTHR14226">
    <property type="entry name" value="NEUROPATHY TARGET ESTERASE/SWISS CHEESE D.MELANOGASTER"/>
    <property type="match status" value="1"/>
</dbReference>
<comment type="caution">
    <text evidence="6">The sequence shown here is derived from an EMBL/GenBank/DDBJ whole genome shotgun (WGS) entry which is preliminary data.</text>
</comment>
<feature type="short sequence motif" description="GXSXG" evidence="4">
    <location>
        <begin position="41"/>
        <end position="45"/>
    </location>
</feature>
<sequence length="346" mass="37896">MAERKKINLALQGGGAHGAFTWGVLDRLLQEPELEIAGLSGTSAGAMNGAAVKSGLIKGGPDLARELLDWLWGEIGAIDNDALMEFMRLWAPPTAAISHMIEHSPGFQFADLLSRMSSPYFAGSLHYNPLEKIVKELYCETLCSTQGPDFSIGATNVRTGKIKVFREGDITIDAILASACLPTLYQAIEIDDPETGRTEAYWDGGYTGNPALFPLFEPHLPDDIVIVNINPLHREALPVTPQQIQNRINEISFNSSLLRELRAINFVKELLADGRLAPGTMKNVLIHMIADDDLMNDLSVATKMVPTPLVIHDMHAAGIRAADRFLRGDIDNVGQRDSIDLHEMFS</sequence>
<dbReference type="GO" id="GO:0016042">
    <property type="term" value="P:lipid catabolic process"/>
    <property type="evidence" value="ECO:0007669"/>
    <property type="project" value="UniProtKB-UniRule"/>
</dbReference>
<dbReference type="PANTHER" id="PTHR14226:SF78">
    <property type="entry name" value="SLR0060 PROTEIN"/>
    <property type="match status" value="1"/>
</dbReference>
<dbReference type="Pfam" id="PF01734">
    <property type="entry name" value="Patatin"/>
    <property type="match status" value="1"/>
</dbReference>
<dbReference type="Gene3D" id="3.40.1090.10">
    <property type="entry name" value="Cytosolic phospholipase A2 catalytic domain"/>
    <property type="match status" value="2"/>
</dbReference>
<protein>
    <submittedName>
        <fullName evidence="6">Patatin</fullName>
    </submittedName>
</protein>
<keyword evidence="3 4" id="KW-0443">Lipid metabolism</keyword>
<dbReference type="GO" id="GO:0016787">
    <property type="term" value="F:hydrolase activity"/>
    <property type="evidence" value="ECO:0007669"/>
    <property type="project" value="UniProtKB-UniRule"/>
</dbReference>
<dbReference type="RefSeq" id="WP_035257170.1">
    <property type="nucleotide sequence ID" value="NZ_JFKE01000002.1"/>
</dbReference>
<evidence type="ECO:0000256" key="3">
    <source>
        <dbReference type="ARBA" id="ARBA00023098"/>
    </source>
</evidence>
<dbReference type="SUPFAM" id="SSF52151">
    <property type="entry name" value="FabD/lysophospholipase-like"/>
    <property type="match status" value="1"/>
</dbReference>
<keyword evidence="1 4" id="KW-0378">Hydrolase</keyword>
<dbReference type="OrthoDB" id="9807112at2"/>